<keyword evidence="3" id="KW-1185">Reference proteome</keyword>
<feature type="signal peptide" evidence="1">
    <location>
        <begin position="1"/>
        <end position="29"/>
    </location>
</feature>
<evidence type="ECO:0000313" key="2">
    <source>
        <dbReference type="EMBL" id="MEN7538514.1"/>
    </source>
</evidence>
<dbReference type="EMBL" id="JBDLBR010000006">
    <property type="protein sequence ID" value="MEN7538514.1"/>
    <property type="molecule type" value="Genomic_DNA"/>
</dbReference>
<name>A0ABV0D061_9SPHN</name>
<feature type="chain" id="PRO_5045649541" evidence="1">
    <location>
        <begin position="30"/>
        <end position="63"/>
    </location>
</feature>
<organism evidence="2 3">
    <name type="scientific">Aurantiacibacter flavus</name>
    <dbReference type="NCBI Taxonomy" id="3145232"/>
    <lineage>
        <taxon>Bacteria</taxon>
        <taxon>Pseudomonadati</taxon>
        <taxon>Pseudomonadota</taxon>
        <taxon>Alphaproteobacteria</taxon>
        <taxon>Sphingomonadales</taxon>
        <taxon>Erythrobacteraceae</taxon>
        <taxon>Aurantiacibacter</taxon>
    </lineage>
</organism>
<protein>
    <submittedName>
        <fullName evidence="2">Uncharacterized protein</fullName>
    </submittedName>
</protein>
<dbReference type="Proteomes" id="UP001484535">
    <property type="component" value="Unassembled WGS sequence"/>
</dbReference>
<proteinExistence type="predicted"/>
<gene>
    <name evidence="2" type="ORF">ABDJ38_15140</name>
</gene>
<sequence>MSKQLSISAKASVLAMALFALSTQIGAPAAPSPAPAAHMETGATASAIAPAVGRLVPALFPIR</sequence>
<evidence type="ECO:0000256" key="1">
    <source>
        <dbReference type="SAM" id="SignalP"/>
    </source>
</evidence>
<accession>A0ABV0D061</accession>
<keyword evidence="1" id="KW-0732">Signal</keyword>
<reference evidence="2 3" key="1">
    <citation type="submission" date="2024-05" db="EMBL/GenBank/DDBJ databases">
        <authorList>
            <person name="Park S."/>
        </authorList>
    </citation>
    <scope>NUCLEOTIDE SEQUENCE [LARGE SCALE GENOMIC DNA]</scope>
    <source>
        <strain evidence="2 3">DGU5</strain>
    </source>
</reference>
<evidence type="ECO:0000313" key="3">
    <source>
        <dbReference type="Proteomes" id="UP001484535"/>
    </source>
</evidence>
<comment type="caution">
    <text evidence="2">The sequence shown here is derived from an EMBL/GenBank/DDBJ whole genome shotgun (WGS) entry which is preliminary data.</text>
</comment>
<dbReference type="RefSeq" id="WP_346785973.1">
    <property type="nucleotide sequence ID" value="NZ_JBDLBR010000006.1"/>
</dbReference>